<sequence length="253" mass="28336">MADVTLTDKNCLNCKKSEAETGPLKQCIKCKSARYCSRDCQKADWKQHKKVCVRLAQAAAEPLPAEGNNNTGSKTGTHALEIKMKKPFHQLHAKKWLHGRPEEDVYKLLIDTSRLRMEDIYNIEGDVDADSIYSGVSSGIPGFRRFLRLVERRRELLPEWWSPAKSQECVALASGQHNDYNVDHAVEKSDIIQQYGDQMMPMQLRMLGEQIYGTGPGGQPGAAMMQMQMLAEGGGGGLEMSNLDVNQLLRRGR</sequence>
<accession>A0AAD6GF77</accession>
<dbReference type="PROSITE" id="PS50865">
    <property type="entry name" value="ZF_MYND_2"/>
    <property type="match status" value="1"/>
</dbReference>
<keyword evidence="1" id="KW-0479">Metal-binding</keyword>
<dbReference type="EMBL" id="JAQIZZ010000004">
    <property type="protein sequence ID" value="KAJ5543933.1"/>
    <property type="molecule type" value="Genomic_DNA"/>
</dbReference>
<comment type="caution">
    <text evidence="6">The sequence shown here is derived from an EMBL/GenBank/DDBJ whole genome shotgun (WGS) entry which is preliminary data.</text>
</comment>
<evidence type="ECO:0000313" key="6">
    <source>
        <dbReference type="EMBL" id="KAJ5543933.1"/>
    </source>
</evidence>
<feature type="domain" description="MYND-type" evidence="5">
    <location>
        <begin position="11"/>
        <end position="52"/>
    </location>
</feature>
<gene>
    <name evidence="6" type="ORF">N7494_005212</name>
</gene>
<dbReference type="GO" id="GO:0005634">
    <property type="term" value="C:nucleus"/>
    <property type="evidence" value="ECO:0007669"/>
    <property type="project" value="TreeGrafter"/>
</dbReference>
<keyword evidence="7" id="KW-1185">Reference proteome</keyword>
<dbReference type="GO" id="GO:0008270">
    <property type="term" value="F:zinc ion binding"/>
    <property type="evidence" value="ECO:0007669"/>
    <property type="project" value="UniProtKB-KW"/>
</dbReference>
<proteinExistence type="predicted"/>
<evidence type="ECO:0000256" key="4">
    <source>
        <dbReference type="PROSITE-ProRule" id="PRU00134"/>
    </source>
</evidence>
<dbReference type="AlphaFoldDB" id="A0AAD6GF77"/>
<evidence type="ECO:0000256" key="2">
    <source>
        <dbReference type="ARBA" id="ARBA00022771"/>
    </source>
</evidence>
<evidence type="ECO:0000256" key="3">
    <source>
        <dbReference type="ARBA" id="ARBA00022833"/>
    </source>
</evidence>
<evidence type="ECO:0000259" key="5">
    <source>
        <dbReference type="PROSITE" id="PS50865"/>
    </source>
</evidence>
<dbReference type="Gene3D" id="6.10.140.2220">
    <property type="match status" value="1"/>
</dbReference>
<dbReference type="PROSITE" id="PS01360">
    <property type="entry name" value="ZF_MYND_1"/>
    <property type="match status" value="1"/>
</dbReference>
<dbReference type="GO" id="GO:0000981">
    <property type="term" value="F:DNA-binding transcription factor activity, RNA polymerase II-specific"/>
    <property type="evidence" value="ECO:0007669"/>
    <property type="project" value="TreeGrafter"/>
</dbReference>
<keyword evidence="2 4" id="KW-0863">Zinc-finger</keyword>
<dbReference type="InterPro" id="IPR024119">
    <property type="entry name" value="TF_DEAF-1"/>
</dbReference>
<evidence type="ECO:0000313" key="7">
    <source>
        <dbReference type="Proteomes" id="UP001220324"/>
    </source>
</evidence>
<reference evidence="6 7" key="1">
    <citation type="journal article" date="2023" name="IMA Fungus">
        <title>Comparative genomic study of the Penicillium genus elucidates a diverse pangenome and 15 lateral gene transfer events.</title>
        <authorList>
            <person name="Petersen C."/>
            <person name="Sorensen T."/>
            <person name="Nielsen M.R."/>
            <person name="Sondergaard T.E."/>
            <person name="Sorensen J.L."/>
            <person name="Fitzpatrick D.A."/>
            <person name="Frisvad J.C."/>
            <person name="Nielsen K.L."/>
        </authorList>
    </citation>
    <scope>NUCLEOTIDE SEQUENCE [LARGE SCALE GENOMIC DNA]</scope>
    <source>
        <strain evidence="6 7">IBT 35679</strain>
    </source>
</reference>
<dbReference type="PANTHER" id="PTHR10237:SF14">
    <property type="entry name" value="MYND-TYPE DOMAIN-CONTAINING PROTEIN"/>
    <property type="match status" value="1"/>
</dbReference>
<organism evidence="6 7">
    <name type="scientific">Penicillium frequentans</name>
    <dbReference type="NCBI Taxonomy" id="3151616"/>
    <lineage>
        <taxon>Eukaryota</taxon>
        <taxon>Fungi</taxon>
        <taxon>Dikarya</taxon>
        <taxon>Ascomycota</taxon>
        <taxon>Pezizomycotina</taxon>
        <taxon>Eurotiomycetes</taxon>
        <taxon>Eurotiomycetidae</taxon>
        <taxon>Eurotiales</taxon>
        <taxon>Aspergillaceae</taxon>
        <taxon>Penicillium</taxon>
    </lineage>
</organism>
<evidence type="ECO:0000256" key="1">
    <source>
        <dbReference type="ARBA" id="ARBA00022723"/>
    </source>
</evidence>
<dbReference type="SUPFAM" id="SSF144232">
    <property type="entry name" value="HIT/MYND zinc finger-like"/>
    <property type="match status" value="1"/>
</dbReference>
<dbReference type="Pfam" id="PF01753">
    <property type="entry name" value="zf-MYND"/>
    <property type="match status" value="1"/>
</dbReference>
<dbReference type="Proteomes" id="UP001220324">
    <property type="component" value="Unassembled WGS sequence"/>
</dbReference>
<keyword evidence="3" id="KW-0862">Zinc</keyword>
<protein>
    <recommendedName>
        <fullName evidence="5">MYND-type domain-containing protein</fullName>
    </recommendedName>
</protein>
<dbReference type="PANTHER" id="PTHR10237">
    <property type="entry name" value="DEFORMED EPIDERMAL AUTOREGULATORY FACTOR 1 HOMOLOG SUPPRESSIN"/>
    <property type="match status" value="1"/>
</dbReference>
<dbReference type="InterPro" id="IPR002893">
    <property type="entry name" value="Znf_MYND"/>
</dbReference>
<name>A0AAD6GF77_9EURO</name>